<dbReference type="VEuPathDB" id="FungiDB:SDRG_10538"/>
<dbReference type="PANTHER" id="PTHR31827">
    <property type="entry name" value="EMB|CAB89363.1"/>
    <property type="match status" value="1"/>
</dbReference>
<feature type="region of interest" description="Disordered" evidence="1">
    <location>
        <begin position="119"/>
        <end position="144"/>
    </location>
</feature>
<dbReference type="PANTHER" id="PTHR31827:SF1">
    <property type="entry name" value="EMB|CAB89363.1"/>
    <property type="match status" value="1"/>
</dbReference>
<dbReference type="STRING" id="1156394.T0Q1M7"/>
<sequence length="187" mass="20298">MTHSTTTCFFLDCHQPALPGLNKCAMHKNKLKCSMDGCTNQVYARYLCVRHGGKKQCQADGCDVAVSRGSFCVDHGGALAKRYCTEPGCDRQAHARYKCVRHGGGRRCKVDGCLLRARSSGHCKSHGGESPKATPTRKESGDDDDIFLDLPDLMDLSASEDDPMLASTLDDAIDESIWSALSPSLLN</sequence>
<proteinExistence type="predicted"/>
<evidence type="ECO:0000313" key="3">
    <source>
        <dbReference type="Proteomes" id="UP000030762"/>
    </source>
</evidence>
<evidence type="ECO:0000256" key="1">
    <source>
        <dbReference type="SAM" id="MobiDB-lite"/>
    </source>
</evidence>
<dbReference type="Proteomes" id="UP000030762">
    <property type="component" value="Unassembled WGS sequence"/>
</dbReference>
<accession>T0Q1M7</accession>
<organism evidence="2 3">
    <name type="scientific">Saprolegnia diclina (strain VS20)</name>
    <dbReference type="NCBI Taxonomy" id="1156394"/>
    <lineage>
        <taxon>Eukaryota</taxon>
        <taxon>Sar</taxon>
        <taxon>Stramenopiles</taxon>
        <taxon>Oomycota</taxon>
        <taxon>Saprolegniomycetes</taxon>
        <taxon>Saprolegniales</taxon>
        <taxon>Saprolegniaceae</taxon>
        <taxon>Saprolegnia</taxon>
    </lineage>
</organism>
<dbReference type="OrthoDB" id="72943at2759"/>
<dbReference type="RefSeq" id="XP_008614756.1">
    <property type="nucleotide sequence ID" value="XM_008616534.1"/>
</dbReference>
<keyword evidence="3" id="KW-1185">Reference proteome</keyword>
<dbReference type="OMA" id="CKSHGGE"/>
<dbReference type="InParanoid" id="T0Q1M7"/>
<reference evidence="2 3" key="1">
    <citation type="submission" date="2012-04" db="EMBL/GenBank/DDBJ databases">
        <title>The Genome Sequence of Saprolegnia declina VS20.</title>
        <authorList>
            <consortium name="The Broad Institute Genome Sequencing Platform"/>
            <person name="Russ C."/>
            <person name="Nusbaum C."/>
            <person name="Tyler B."/>
            <person name="van West P."/>
            <person name="Dieguez-Uribeondo J."/>
            <person name="de Bruijn I."/>
            <person name="Tripathy S."/>
            <person name="Jiang R."/>
            <person name="Young S.K."/>
            <person name="Zeng Q."/>
            <person name="Gargeya S."/>
            <person name="Fitzgerald M."/>
            <person name="Haas B."/>
            <person name="Abouelleil A."/>
            <person name="Alvarado L."/>
            <person name="Arachchi H.M."/>
            <person name="Berlin A."/>
            <person name="Chapman S.B."/>
            <person name="Goldberg J."/>
            <person name="Griggs A."/>
            <person name="Gujja S."/>
            <person name="Hansen M."/>
            <person name="Howarth C."/>
            <person name="Imamovic A."/>
            <person name="Larimer J."/>
            <person name="McCowen C."/>
            <person name="Montmayeur A."/>
            <person name="Murphy C."/>
            <person name="Neiman D."/>
            <person name="Pearson M."/>
            <person name="Priest M."/>
            <person name="Roberts A."/>
            <person name="Saif S."/>
            <person name="Shea T."/>
            <person name="Sisk P."/>
            <person name="Sykes S."/>
            <person name="Wortman J."/>
            <person name="Nusbaum C."/>
            <person name="Birren B."/>
        </authorList>
    </citation>
    <scope>NUCLEOTIDE SEQUENCE [LARGE SCALE GENOMIC DNA]</scope>
    <source>
        <strain evidence="2 3">VS20</strain>
    </source>
</reference>
<gene>
    <name evidence="2" type="ORF">SDRG_10538</name>
</gene>
<dbReference type="AlphaFoldDB" id="T0Q1M7"/>
<dbReference type="EMBL" id="JH767167">
    <property type="protein sequence ID" value="EQC31749.1"/>
    <property type="molecule type" value="Genomic_DNA"/>
</dbReference>
<dbReference type="GeneID" id="19951265"/>
<evidence type="ECO:0000313" key="2">
    <source>
        <dbReference type="EMBL" id="EQC31749.1"/>
    </source>
</evidence>
<name>T0Q1M7_SAPDV</name>
<protein>
    <submittedName>
        <fullName evidence="2">Uncharacterized protein</fullName>
    </submittedName>
</protein>
<dbReference type="eggNOG" id="ENOG502QTGB">
    <property type="taxonomic scope" value="Eukaryota"/>
</dbReference>